<dbReference type="AlphaFoldDB" id="A0AB35U506"/>
<keyword evidence="2" id="KW-1185">Reference proteome</keyword>
<gene>
    <name evidence="1" type="ORF">MOZ60_06495</name>
</gene>
<sequence length="129" mass="15384">MELDETVYRAILDALPYEVVFCDRTHTIRWLNRTAKERYGDRVVIGTSIFNCHNTNSQNKIKAFLDRADHGETNEMFEAYNNKTGEREWFVPVVREGKVIGYFERHEVPWTKDRADEPVGQYWKRRVNQ</sequence>
<dbReference type="EMBL" id="JALBUR010000013">
    <property type="protein sequence ID" value="MDX8419741.1"/>
    <property type="molecule type" value="Genomic_DNA"/>
</dbReference>
<comment type="caution">
    <text evidence="1">The sequence shown here is derived from an EMBL/GenBank/DDBJ whole genome shotgun (WGS) entry which is preliminary data.</text>
</comment>
<name>A0AB35U506_9FIRM</name>
<evidence type="ECO:0000313" key="1">
    <source>
        <dbReference type="EMBL" id="MDX8419741.1"/>
    </source>
</evidence>
<dbReference type="RefSeq" id="WP_370596058.1">
    <property type="nucleotide sequence ID" value="NZ_JALBUR010000013.1"/>
</dbReference>
<evidence type="ECO:0000313" key="2">
    <source>
        <dbReference type="Proteomes" id="UP001286174"/>
    </source>
</evidence>
<reference evidence="1 2" key="1">
    <citation type="submission" date="2022-03" db="EMBL/GenBank/DDBJ databases">
        <title>Novel taxa within the pig intestine.</title>
        <authorList>
            <person name="Wylensek D."/>
            <person name="Bishof K."/>
            <person name="Afrizal A."/>
            <person name="Clavel T."/>
        </authorList>
    </citation>
    <scope>NUCLEOTIDE SEQUENCE [LARGE SCALE GENOMIC DNA]</scope>
    <source>
        <strain evidence="1 2">CLA-KB-P133</strain>
    </source>
</reference>
<dbReference type="SUPFAM" id="SSF55785">
    <property type="entry name" value="PYP-like sensor domain (PAS domain)"/>
    <property type="match status" value="1"/>
</dbReference>
<dbReference type="Proteomes" id="UP001286174">
    <property type="component" value="Unassembled WGS sequence"/>
</dbReference>
<protein>
    <submittedName>
        <fullName evidence="1">PAS domain-containing protein</fullName>
    </submittedName>
</protein>
<dbReference type="InterPro" id="IPR035965">
    <property type="entry name" value="PAS-like_dom_sf"/>
</dbReference>
<accession>A0AB35U506</accession>
<proteinExistence type="predicted"/>
<organism evidence="1 2">
    <name type="scientific">Grylomicrobium aquisgranensis</name>
    <dbReference type="NCBI Taxonomy" id="2926318"/>
    <lineage>
        <taxon>Bacteria</taxon>
        <taxon>Bacillati</taxon>
        <taxon>Bacillota</taxon>
        <taxon>Erysipelotrichia</taxon>
        <taxon>Erysipelotrichales</taxon>
        <taxon>Erysipelotrichaceae</taxon>
        <taxon>Grylomicrobium</taxon>
    </lineage>
</organism>
<dbReference type="Gene3D" id="3.30.450.20">
    <property type="entry name" value="PAS domain"/>
    <property type="match status" value="1"/>
</dbReference>